<dbReference type="SUPFAM" id="SSF56425">
    <property type="entry name" value="Succinate dehydrogenase/fumarate reductase flavoprotein, catalytic domain"/>
    <property type="match status" value="1"/>
</dbReference>
<evidence type="ECO:0000259" key="9">
    <source>
        <dbReference type="SMART" id="SM00900"/>
    </source>
</evidence>
<proteinExistence type="predicted"/>
<dbReference type="InterPro" id="IPR027477">
    <property type="entry name" value="Succ_DH/fumarate_Rdtase_cat_sf"/>
</dbReference>
<evidence type="ECO:0000256" key="2">
    <source>
        <dbReference type="ARBA" id="ARBA00001974"/>
    </source>
</evidence>
<dbReference type="PANTHER" id="PTHR43400">
    <property type="entry name" value="FUMARATE REDUCTASE"/>
    <property type="match status" value="1"/>
</dbReference>
<evidence type="ECO:0000256" key="4">
    <source>
        <dbReference type="ARBA" id="ARBA00015872"/>
    </source>
</evidence>
<dbReference type="InterPro" id="IPR050315">
    <property type="entry name" value="FAD-oxidoreductase_2"/>
</dbReference>
<comment type="cofactor">
    <cofactor evidence="2">
        <name>FAD</name>
        <dbReference type="ChEBI" id="CHEBI:57692"/>
    </cofactor>
</comment>
<organism evidence="10 11">
    <name type="scientific">Hydrogenoanaerobacterium saccharovorans</name>
    <dbReference type="NCBI Taxonomy" id="474960"/>
    <lineage>
        <taxon>Bacteria</taxon>
        <taxon>Bacillati</taxon>
        <taxon>Bacillota</taxon>
        <taxon>Clostridia</taxon>
        <taxon>Eubacteriales</taxon>
        <taxon>Oscillospiraceae</taxon>
        <taxon>Hydrogenoanaerobacterium</taxon>
    </lineage>
</organism>
<gene>
    <name evidence="10" type="ORF">H9X81_09405</name>
</gene>
<dbReference type="Gene3D" id="3.50.50.60">
    <property type="entry name" value="FAD/NAD(P)-binding domain"/>
    <property type="match status" value="2"/>
</dbReference>
<dbReference type="Gene3D" id="3.90.1010.20">
    <property type="match status" value="1"/>
</dbReference>
<dbReference type="InterPro" id="IPR036188">
    <property type="entry name" value="FAD/NAD-bd_sf"/>
</dbReference>
<dbReference type="PANTHER" id="PTHR43400:SF10">
    <property type="entry name" value="3-OXOSTEROID 1-DEHYDROGENASE"/>
    <property type="match status" value="1"/>
</dbReference>
<dbReference type="Pfam" id="PF00890">
    <property type="entry name" value="FAD_binding_2"/>
    <property type="match status" value="1"/>
</dbReference>
<evidence type="ECO:0000256" key="5">
    <source>
        <dbReference type="ARBA" id="ARBA00022630"/>
    </source>
</evidence>
<protein>
    <recommendedName>
        <fullName evidence="4">Urocanate reductase</fullName>
        <ecNumber evidence="3">1.3.99.33</ecNumber>
    </recommendedName>
</protein>
<comment type="cofactor">
    <cofactor evidence="1">
        <name>FMN</name>
        <dbReference type="ChEBI" id="CHEBI:58210"/>
    </cofactor>
</comment>
<evidence type="ECO:0000313" key="10">
    <source>
        <dbReference type="EMBL" id="MBM6923900.1"/>
    </source>
</evidence>
<dbReference type="Proteomes" id="UP000724149">
    <property type="component" value="Unassembled WGS sequence"/>
</dbReference>
<sequence>MKKWTALFLSVLLLTGCTQEPAPSQPGGQFQPGRYQGTGEGYGGTITVEVEVSADRIEAVSILSHNESRGVCEAAFEQIPAEILRQGTPYVELVAGATLTSQGVIDAAAQALEQAGGEFTPPDPEPEVRTQRELYAGLVIAGAGGAGMTAAAEAVREGGATVLVLEQQDIIGGETLYEPVLTLSDGTLTSGYGMLGDLRAEVEEAGAELLTGVKLTGLEVTDGRVTGVRAESADTDYLIHAQYGVILATGDYGGNPELVLAGAGETGLAEGLQEHFRTLSRGSSDGSGLTAALEAGAAASGLGQLEIWDSAPEQRRLGESRELLCVDSDGRWLTVPEEESAWLQKLMELPEGAYWAIGPAESAAEPQTDTAAAQKDARLVTAGTLEELAEAMGADPDLLRQAVESHNAVAPEGERLETGDYAAEWRTPVLAETPGGIRTDERGAVLREDGSVLPGLYAVGAAAAGVEDDGTELWSAAERAMLLPGRAVRTALGLPDEPEEPEASD</sequence>
<evidence type="ECO:0000256" key="6">
    <source>
        <dbReference type="ARBA" id="ARBA00022827"/>
    </source>
</evidence>
<reference evidence="10 11" key="1">
    <citation type="journal article" date="2021" name="Sci. Rep.">
        <title>The distribution of antibiotic resistance genes in chicken gut microbiota commensals.</title>
        <authorList>
            <person name="Juricova H."/>
            <person name="Matiasovicova J."/>
            <person name="Kubasova T."/>
            <person name="Cejkova D."/>
            <person name="Rychlik I."/>
        </authorList>
    </citation>
    <scope>NUCLEOTIDE SEQUENCE [LARGE SCALE GENOMIC DNA]</scope>
    <source>
        <strain evidence="10 11">An564</strain>
    </source>
</reference>
<dbReference type="Pfam" id="PF04205">
    <property type="entry name" value="FMN_bind"/>
    <property type="match status" value="1"/>
</dbReference>
<feature type="domain" description="FMN-binding" evidence="9">
    <location>
        <begin position="41"/>
        <end position="115"/>
    </location>
</feature>
<comment type="catalytic activity">
    <reaction evidence="8">
        <text>dihydrourocanate + A = urocanate + AH2</text>
        <dbReference type="Rhea" id="RHEA:36059"/>
        <dbReference type="ChEBI" id="CHEBI:13193"/>
        <dbReference type="ChEBI" id="CHEBI:17499"/>
        <dbReference type="ChEBI" id="CHEBI:27247"/>
        <dbReference type="ChEBI" id="CHEBI:72991"/>
        <dbReference type="EC" id="1.3.99.33"/>
    </reaction>
</comment>
<evidence type="ECO:0000256" key="1">
    <source>
        <dbReference type="ARBA" id="ARBA00001917"/>
    </source>
</evidence>
<dbReference type="EC" id="1.3.99.33" evidence="3"/>
<dbReference type="SMART" id="SM00900">
    <property type="entry name" value="FMN_bind"/>
    <property type="match status" value="1"/>
</dbReference>
<keyword evidence="6" id="KW-0274">FAD</keyword>
<name>A0ABS2GQX1_9FIRM</name>
<evidence type="ECO:0000256" key="3">
    <source>
        <dbReference type="ARBA" id="ARBA00013137"/>
    </source>
</evidence>
<keyword evidence="5" id="KW-0285">Flavoprotein</keyword>
<dbReference type="Gene3D" id="3.90.700.10">
    <property type="entry name" value="Succinate dehydrogenase/fumarate reductase flavoprotein, catalytic domain"/>
    <property type="match status" value="1"/>
</dbReference>
<accession>A0ABS2GQX1</accession>
<keyword evidence="7" id="KW-0560">Oxidoreductase</keyword>
<dbReference type="InterPro" id="IPR007329">
    <property type="entry name" value="FMN-bd"/>
</dbReference>
<dbReference type="InterPro" id="IPR003953">
    <property type="entry name" value="FAD-dep_OxRdtase_2_FAD-bd"/>
</dbReference>
<dbReference type="PROSITE" id="PS51257">
    <property type="entry name" value="PROKAR_LIPOPROTEIN"/>
    <property type="match status" value="1"/>
</dbReference>
<evidence type="ECO:0000256" key="7">
    <source>
        <dbReference type="ARBA" id="ARBA00023002"/>
    </source>
</evidence>
<evidence type="ECO:0000256" key="8">
    <source>
        <dbReference type="ARBA" id="ARBA00049922"/>
    </source>
</evidence>
<dbReference type="EMBL" id="JACSNR010000009">
    <property type="protein sequence ID" value="MBM6923900.1"/>
    <property type="molecule type" value="Genomic_DNA"/>
</dbReference>
<dbReference type="Pfam" id="PF13450">
    <property type="entry name" value="NAD_binding_8"/>
    <property type="match status" value="1"/>
</dbReference>
<dbReference type="SUPFAM" id="SSF51905">
    <property type="entry name" value="FAD/NAD(P)-binding domain"/>
    <property type="match status" value="1"/>
</dbReference>
<keyword evidence="11" id="KW-1185">Reference proteome</keyword>
<comment type="caution">
    <text evidence="10">The sequence shown here is derived from an EMBL/GenBank/DDBJ whole genome shotgun (WGS) entry which is preliminary data.</text>
</comment>
<evidence type="ECO:0000313" key="11">
    <source>
        <dbReference type="Proteomes" id="UP000724149"/>
    </source>
</evidence>